<keyword evidence="2" id="KW-0863">Zinc-finger</keyword>
<evidence type="ECO:0000313" key="7">
    <source>
        <dbReference type="Proteomes" id="UP001065549"/>
    </source>
</evidence>
<dbReference type="CDD" id="cd18793">
    <property type="entry name" value="SF2_C_SNF"/>
    <property type="match status" value="1"/>
</dbReference>
<keyword evidence="2" id="KW-0479">Metal-binding</keyword>
<feature type="domain" description="Helicase C-terminal" evidence="5">
    <location>
        <begin position="937"/>
        <end position="1090"/>
    </location>
</feature>
<dbReference type="CDD" id="cd18012">
    <property type="entry name" value="DEXQc_arch_SWI2_SNF2"/>
    <property type="match status" value="1"/>
</dbReference>
<evidence type="ECO:0000256" key="2">
    <source>
        <dbReference type="PROSITE-ProRule" id="PRU00325"/>
    </source>
</evidence>
<proteinExistence type="predicted"/>
<dbReference type="InterPro" id="IPR038718">
    <property type="entry name" value="SNF2-like_sf"/>
</dbReference>
<dbReference type="PANTHER" id="PTHR10799">
    <property type="entry name" value="SNF2/RAD54 HELICASE FAMILY"/>
    <property type="match status" value="1"/>
</dbReference>
<sequence length="1098" mass="125364">MLELDQLKRSTLARFYTRGKQLYEQGHVRSLEVQSFGQGGGAPAVHVKGEVLGSSGKVYKTSVFIRSDKMFSYGCTCPSVNQFPYPCKHCVALALRYRQQQEDAKGNTGVLFLQQELQKQEEPFSRRLSSSFPIQEMIYHYSMTDKARYFQAEITGTIDLTPTLHKSFGSPWQVEFKIGTEKRMYVLKNIVDFVRAVEKKETTAYGKNLEFIHEISAFTDRAQKFYIFLRECLQERSVRDSQYGYSRRYGEMEKLRKMILTDKNLADFFSIMWPEPCQVSDKNSKYITFSEEEPKLEMALVKSAAGGYDLAIPNVQMVSNEQDNFLISGDQVLRCSDEFRSHMEALCSAAGRYGGEVLHIGEKDMQAFCATVLPAVQGFSEIAGLEAAEQYLPEPCQIRFFLDKEDGMFVCRPESRYGQKETFNLLQKLEVSQMYRDTVAEGKAVQAAGRYFPEQYRDHLWLDEMDEDRVYDLFSDGIADLEQLGEVFLSAALKRISIHQAPEVGIHVGMDSGLLDLSIDAGDMPQEEMEDLLQAYRLRKKYYRLNNGDFMRLADSGLAAVWELADGLGVSDEELRDGHFHVPQYRSFYIDQVLKSCEGAVVSRSSSFKNLVRNIKAVEDSDYEVPAPITPVLRGYQKNGYRWLMTLRDLGFGGILADDMGLGKSLQMLTFLYTSREEARKNGEQRTSLLVCPASLVYNWMEEVLKFAPDLKTLLVTGTAAEREAMLEEWTQYDLLITSYDLLKRDEHNYEEKAFYCQILDEAQNIKNYQTKAAKAAKKIRAQVRFALTGTPIENRLSELWSIFDYLMPGILGSYASFRKKYELPIVQDGNGELSLRLQRMISPFILRRLKRDVLKELPEKNETIVYARMEKEQEALYKANAKQLSETIAGKNGEQFRTGKIEILSALTRLRQLCCDPHLVYENYQGAAAKLETCMDLVESAIESEQKVLLFSQFTSMLDLIADELERRGISYYMLTGATGKKERLEMVHQFNEGDIPLFLISLKAGGTGLNLTGATVVIHYDPWWNVAAENQASDRAHRIGQDKQVTVFKLIMQGTIEERIRKLQERKAHLADELIGGQGMALSQLTREDFMELLNV</sequence>
<dbReference type="InterPro" id="IPR049730">
    <property type="entry name" value="SNF2/RAD54-like_C"/>
</dbReference>
<name>A0A9J6QXV2_9FIRM</name>
<keyword evidence="1" id="KW-0378">Hydrolase</keyword>
<keyword evidence="2" id="KW-0862">Zinc</keyword>
<comment type="caution">
    <text evidence="6">The sequence shown here is derived from an EMBL/GenBank/DDBJ whole genome shotgun (WGS) entry which is preliminary data.</text>
</comment>
<dbReference type="PROSITE" id="PS51192">
    <property type="entry name" value="HELICASE_ATP_BIND_1"/>
    <property type="match status" value="1"/>
</dbReference>
<dbReference type="InterPro" id="IPR007527">
    <property type="entry name" value="Znf_SWIM"/>
</dbReference>
<evidence type="ECO:0000259" key="3">
    <source>
        <dbReference type="PROSITE" id="PS50966"/>
    </source>
</evidence>
<dbReference type="InterPro" id="IPR013663">
    <property type="entry name" value="Helicase_SWF/SNF/SWI_bac"/>
</dbReference>
<dbReference type="InterPro" id="IPR001650">
    <property type="entry name" value="Helicase_C-like"/>
</dbReference>
<dbReference type="Pfam" id="PF00176">
    <property type="entry name" value="SNF2-rel_dom"/>
    <property type="match status" value="1"/>
</dbReference>
<dbReference type="SMART" id="SM00487">
    <property type="entry name" value="DEXDc"/>
    <property type="match status" value="1"/>
</dbReference>
<accession>A0A9J6QXV2</accession>
<dbReference type="InterPro" id="IPR027417">
    <property type="entry name" value="P-loop_NTPase"/>
</dbReference>
<dbReference type="EMBL" id="JAOSHN010000009">
    <property type="protein sequence ID" value="MCU7380306.1"/>
    <property type="molecule type" value="Genomic_DNA"/>
</dbReference>
<dbReference type="Gene3D" id="3.40.50.300">
    <property type="entry name" value="P-loop containing nucleotide triphosphate hydrolases"/>
    <property type="match status" value="1"/>
</dbReference>
<feature type="domain" description="SWIM-type" evidence="3">
    <location>
        <begin position="59"/>
        <end position="98"/>
    </location>
</feature>
<dbReference type="FunFam" id="3.40.50.300:FF:000533">
    <property type="entry name" value="Helicase, Snf2 family"/>
    <property type="match status" value="1"/>
</dbReference>
<evidence type="ECO:0000313" key="6">
    <source>
        <dbReference type="EMBL" id="MCU7380306.1"/>
    </source>
</evidence>
<gene>
    <name evidence="6" type="ORF">OBO34_18410</name>
</gene>
<dbReference type="PROSITE" id="PS51194">
    <property type="entry name" value="HELICASE_CTER"/>
    <property type="match status" value="1"/>
</dbReference>
<dbReference type="SMART" id="SM00490">
    <property type="entry name" value="HELICc"/>
    <property type="match status" value="1"/>
</dbReference>
<keyword evidence="6" id="KW-0067">ATP-binding</keyword>
<dbReference type="InterPro" id="IPR014001">
    <property type="entry name" value="Helicase_ATP-bd"/>
</dbReference>
<dbReference type="Gene3D" id="3.40.50.10810">
    <property type="entry name" value="Tandem AAA-ATPase domain"/>
    <property type="match status" value="1"/>
</dbReference>
<reference evidence="6" key="1">
    <citation type="submission" date="2022-09" db="EMBL/GenBank/DDBJ databases">
        <title>Culturomic study of gut microbiota in children with autism spectrum disorder.</title>
        <authorList>
            <person name="Efimov B.A."/>
            <person name="Chaplin A.V."/>
            <person name="Sokolova S.R."/>
            <person name="Pikina A.P."/>
            <person name="Korzhanova M."/>
            <person name="Belova V."/>
            <person name="Korostin D."/>
        </authorList>
    </citation>
    <scope>NUCLEOTIDE SEQUENCE</scope>
    <source>
        <strain evidence="6">ASD5510</strain>
    </source>
</reference>
<organism evidence="6 7">
    <name type="scientific">Hominibacterium faecale</name>
    <dbReference type="NCBI Taxonomy" id="2839743"/>
    <lineage>
        <taxon>Bacteria</taxon>
        <taxon>Bacillati</taxon>
        <taxon>Bacillota</taxon>
        <taxon>Clostridia</taxon>
        <taxon>Peptostreptococcales</taxon>
        <taxon>Anaerovoracaceae</taxon>
        <taxon>Hominibacterium</taxon>
    </lineage>
</organism>
<protein>
    <submittedName>
        <fullName evidence="6">DEAD/DEAH box helicase</fullName>
    </submittedName>
</protein>
<dbReference type="SUPFAM" id="SSF52540">
    <property type="entry name" value="P-loop containing nucleoside triphosphate hydrolases"/>
    <property type="match status" value="2"/>
</dbReference>
<dbReference type="Pfam" id="PF00271">
    <property type="entry name" value="Helicase_C"/>
    <property type="match status" value="1"/>
</dbReference>
<evidence type="ECO:0000259" key="4">
    <source>
        <dbReference type="PROSITE" id="PS51192"/>
    </source>
</evidence>
<dbReference type="InterPro" id="IPR000330">
    <property type="entry name" value="SNF2_N"/>
</dbReference>
<dbReference type="Proteomes" id="UP001065549">
    <property type="component" value="Unassembled WGS sequence"/>
</dbReference>
<dbReference type="Pfam" id="PF08455">
    <property type="entry name" value="SNF2_assoc"/>
    <property type="match status" value="1"/>
</dbReference>
<evidence type="ECO:0000256" key="1">
    <source>
        <dbReference type="ARBA" id="ARBA00022801"/>
    </source>
</evidence>
<keyword evidence="6" id="KW-0347">Helicase</keyword>
<dbReference type="PROSITE" id="PS50966">
    <property type="entry name" value="ZF_SWIM"/>
    <property type="match status" value="1"/>
</dbReference>
<feature type="domain" description="Helicase ATP-binding" evidence="4">
    <location>
        <begin position="645"/>
        <end position="810"/>
    </location>
</feature>
<keyword evidence="6" id="KW-0547">Nucleotide-binding</keyword>
<dbReference type="GO" id="GO:0005524">
    <property type="term" value="F:ATP binding"/>
    <property type="evidence" value="ECO:0007669"/>
    <property type="project" value="InterPro"/>
</dbReference>
<dbReference type="AlphaFoldDB" id="A0A9J6QXV2"/>
<keyword evidence="7" id="KW-1185">Reference proteome</keyword>
<dbReference type="GO" id="GO:0004386">
    <property type="term" value="F:helicase activity"/>
    <property type="evidence" value="ECO:0007669"/>
    <property type="project" value="UniProtKB-KW"/>
</dbReference>
<dbReference type="GO" id="GO:0016787">
    <property type="term" value="F:hydrolase activity"/>
    <property type="evidence" value="ECO:0007669"/>
    <property type="project" value="UniProtKB-KW"/>
</dbReference>
<dbReference type="GO" id="GO:0008270">
    <property type="term" value="F:zinc ion binding"/>
    <property type="evidence" value="ECO:0007669"/>
    <property type="project" value="UniProtKB-KW"/>
</dbReference>
<dbReference type="RefSeq" id="WP_253021040.1">
    <property type="nucleotide sequence ID" value="NZ_JAOSHN010000009.1"/>
</dbReference>
<evidence type="ECO:0000259" key="5">
    <source>
        <dbReference type="PROSITE" id="PS51194"/>
    </source>
</evidence>
<dbReference type="Pfam" id="PF04434">
    <property type="entry name" value="SWIM"/>
    <property type="match status" value="1"/>
</dbReference>